<evidence type="ECO:0008006" key="4">
    <source>
        <dbReference type="Google" id="ProtNLM"/>
    </source>
</evidence>
<gene>
    <name evidence="2" type="ORF">GCM10009096_13200</name>
</gene>
<dbReference type="RefSeq" id="WP_229956147.1">
    <property type="nucleotide sequence ID" value="NZ_BAAAEM010000002.1"/>
</dbReference>
<dbReference type="Proteomes" id="UP001500713">
    <property type="component" value="Unassembled WGS sequence"/>
</dbReference>
<comment type="caution">
    <text evidence="2">The sequence shown here is derived from an EMBL/GenBank/DDBJ whole genome shotgun (WGS) entry which is preliminary data.</text>
</comment>
<accession>A0ABN1ACP6</accession>
<evidence type="ECO:0000256" key="1">
    <source>
        <dbReference type="SAM" id="Phobius"/>
    </source>
</evidence>
<keyword evidence="3" id="KW-1185">Reference proteome</keyword>
<reference evidence="2 3" key="1">
    <citation type="journal article" date="2019" name="Int. J. Syst. Evol. Microbiol.">
        <title>The Global Catalogue of Microorganisms (GCM) 10K type strain sequencing project: providing services to taxonomists for standard genome sequencing and annotation.</title>
        <authorList>
            <consortium name="The Broad Institute Genomics Platform"/>
            <consortium name="The Broad Institute Genome Sequencing Center for Infectious Disease"/>
            <person name="Wu L."/>
            <person name="Ma J."/>
        </authorList>
    </citation>
    <scope>NUCLEOTIDE SEQUENCE [LARGE SCALE GENOMIC DNA]</scope>
    <source>
        <strain evidence="2 3">JCM 14162</strain>
    </source>
</reference>
<keyword evidence="1" id="KW-0812">Transmembrane</keyword>
<keyword evidence="1" id="KW-0472">Membrane</keyword>
<protein>
    <recommendedName>
        <fullName evidence="4">DUF3592 domain-containing protein</fullName>
    </recommendedName>
</protein>
<keyword evidence="1" id="KW-1133">Transmembrane helix</keyword>
<evidence type="ECO:0000313" key="2">
    <source>
        <dbReference type="EMBL" id="GAA0473257.1"/>
    </source>
</evidence>
<organism evidence="2 3">
    <name type="scientific">Parasphingorhabdus litoris</name>
    <dbReference type="NCBI Taxonomy" id="394733"/>
    <lineage>
        <taxon>Bacteria</taxon>
        <taxon>Pseudomonadati</taxon>
        <taxon>Pseudomonadota</taxon>
        <taxon>Alphaproteobacteria</taxon>
        <taxon>Sphingomonadales</taxon>
        <taxon>Sphingomonadaceae</taxon>
        <taxon>Parasphingorhabdus</taxon>
    </lineage>
</organism>
<proteinExistence type="predicted"/>
<dbReference type="EMBL" id="BAAAEM010000002">
    <property type="protein sequence ID" value="GAA0473257.1"/>
    <property type="molecule type" value="Genomic_DNA"/>
</dbReference>
<feature type="transmembrane region" description="Helical" evidence="1">
    <location>
        <begin position="6"/>
        <end position="24"/>
    </location>
</feature>
<evidence type="ECO:0000313" key="3">
    <source>
        <dbReference type="Proteomes" id="UP001500713"/>
    </source>
</evidence>
<name>A0ABN1ACP6_9SPHN</name>
<feature type="transmembrane region" description="Helical" evidence="1">
    <location>
        <begin position="116"/>
        <end position="134"/>
    </location>
</feature>
<sequence length="148" mass="16911">MDWFTTILLATAIFVTLVSVGIGLDTMRRFSPALAKLVRSDYSAMERHYDHLGQQGDEGGVRFKRVSMRIEFDTPDQKQVRVHHRRWQLAGERQKSCYFIWFDKENPEKTTAYGPGFWLVVAAFSASVAVTIMLDPAGWVQTIRGLLV</sequence>